<evidence type="ECO:0000313" key="5">
    <source>
        <dbReference type="EMBL" id="EGK62594.1"/>
    </source>
</evidence>
<evidence type="ECO:0000256" key="2">
    <source>
        <dbReference type="ARBA" id="ARBA00023315"/>
    </source>
</evidence>
<dbReference type="InterPro" id="IPR013747">
    <property type="entry name" value="ACP_syn_III_C"/>
</dbReference>
<evidence type="ECO:0000313" key="6">
    <source>
        <dbReference type="Proteomes" id="UP000004067"/>
    </source>
</evidence>
<dbReference type="Pfam" id="PF08541">
    <property type="entry name" value="ACP_syn_III_C"/>
    <property type="match status" value="1"/>
</dbReference>
<dbReference type="EMBL" id="AFHQ01000003">
    <property type="protein sequence ID" value="EGK62594.1"/>
    <property type="molecule type" value="Genomic_DNA"/>
</dbReference>
<keyword evidence="2 5" id="KW-0012">Acyltransferase</keyword>
<comment type="caution">
    <text evidence="5">The sequence shown here is derived from an EMBL/GenBank/DDBJ whole genome shotgun (WGS) entry which is preliminary data.</text>
</comment>
<dbReference type="InterPro" id="IPR016039">
    <property type="entry name" value="Thiolase-like"/>
</dbReference>
<accession>F5RII5</accession>
<dbReference type="InterPro" id="IPR013751">
    <property type="entry name" value="ACP_syn_III_N"/>
</dbReference>
<dbReference type="Proteomes" id="UP000004067">
    <property type="component" value="Unassembled WGS sequence"/>
</dbReference>
<dbReference type="GO" id="GO:0033818">
    <property type="term" value="F:beta-ketoacyl-acyl-carrier-protein synthase III activity"/>
    <property type="evidence" value="ECO:0007669"/>
    <property type="project" value="UniProtKB-EC"/>
</dbReference>
<dbReference type="HOGENOM" id="CLU_039592_1_0_9"/>
<dbReference type="AlphaFoldDB" id="F5RII5"/>
<gene>
    <name evidence="5" type="primary">fabH</name>
    <name evidence="5" type="ORF">HMPREF9081_0070</name>
</gene>
<sequence>MEVEMSVFSTPYVAGMTVALPKERVHLRDLPFGKAFLERTIKLTEIEDVCYAPSDKTVTDYAVEAAKHLFQRLKFDASEINGILFVSGYPDYIQPCTAGVIQARLGLTTKCVAMDINHVCSGFVYGLLEAFMLIQNGLCQNVLLCMGDLAASRAIHPKDRAGRMVAGDSGAAVLISASDVPCFSTEFSFYHDGSRADKLGIFVGANRRPREAGVTDVEKEDENGNIRTDENFYMDGMEVMRFAMTEVRPSVQEVLDRCSWAKEDVDVFGFHQANAFIVKSLIRHLKLPAERVPLFVKHMGNLGPDSIPMALIQHSLTHDASQWKRCVLCGFGAGLSCAAVGIDFSKTRVFSFIEV</sequence>
<feature type="domain" description="Beta-ketoacyl-[acyl-carrier-protein] synthase III C-terminal" evidence="3">
    <location>
        <begin position="255"/>
        <end position="341"/>
    </location>
</feature>
<evidence type="ECO:0000259" key="4">
    <source>
        <dbReference type="Pfam" id="PF08545"/>
    </source>
</evidence>
<protein>
    <submittedName>
        <fullName evidence="5">Beta-ketoacyl-acyl-carrier-protein synthase III</fullName>
        <ecNumber evidence="5">2.3.1.180</ecNumber>
    </submittedName>
</protein>
<reference evidence="5 6" key="1">
    <citation type="submission" date="2011-04" db="EMBL/GenBank/DDBJ databases">
        <authorList>
            <person name="Muzny D."/>
            <person name="Qin X."/>
            <person name="Deng J."/>
            <person name="Jiang H."/>
            <person name="Liu Y."/>
            <person name="Qu J."/>
            <person name="Song X.-Z."/>
            <person name="Zhang L."/>
            <person name="Thornton R."/>
            <person name="Coyle M."/>
            <person name="Francisco L."/>
            <person name="Jackson L."/>
            <person name="Javaid M."/>
            <person name="Korchina V."/>
            <person name="Kovar C."/>
            <person name="Mata R."/>
            <person name="Mathew T."/>
            <person name="Ngo R."/>
            <person name="Nguyen L."/>
            <person name="Nguyen N."/>
            <person name="Okwuonu G."/>
            <person name="Ongeri F."/>
            <person name="Pham C."/>
            <person name="Simmons D."/>
            <person name="Wilczek-Boney K."/>
            <person name="Hale W."/>
            <person name="Jakkamsetti A."/>
            <person name="Pham P."/>
            <person name="Ruth R."/>
            <person name="San Lucas F."/>
            <person name="Warren J."/>
            <person name="Zhang J."/>
            <person name="Zhao Z."/>
            <person name="Zhou C."/>
            <person name="Zhu D."/>
            <person name="Lee S."/>
            <person name="Bess C."/>
            <person name="Blankenburg K."/>
            <person name="Forbes L."/>
            <person name="Fu Q."/>
            <person name="Gubbala S."/>
            <person name="Hirani K."/>
            <person name="Jayaseelan J.C."/>
            <person name="Lara F."/>
            <person name="Munidasa M."/>
            <person name="Palculict T."/>
            <person name="Patil S."/>
            <person name="Pu L.-L."/>
            <person name="Saada N."/>
            <person name="Tang L."/>
            <person name="Weissenberger G."/>
            <person name="Zhu Y."/>
            <person name="Hemphill L."/>
            <person name="Shang Y."/>
            <person name="Youmans B."/>
            <person name="Ayvaz T."/>
            <person name="Ross M."/>
            <person name="Santibanez J."/>
            <person name="Aqrawi P."/>
            <person name="Gross S."/>
            <person name="Joshi V."/>
            <person name="Fowler G."/>
            <person name="Nazareth L."/>
            <person name="Reid J."/>
            <person name="Worley K."/>
            <person name="Petrosino J."/>
            <person name="Highlander S."/>
            <person name="Gibbs R."/>
        </authorList>
    </citation>
    <scope>NUCLEOTIDE SEQUENCE [LARGE SCALE GENOMIC DNA]</scope>
    <source>
        <strain evidence="5 6">DSM 2778</strain>
    </source>
</reference>
<evidence type="ECO:0000256" key="1">
    <source>
        <dbReference type="ARBA" id="ARBA00022679"/>
    </source>
</evidence>
<dbReference type="STRING" id="888060.HMPREF9081_0070"/>
<dbReference type="PANTHER" id="PTHR34069">
    <property type="entry name" value="3-OXOACYL-[ACYL-CARRIER-PROTEIN] SYNTHASE 3"/>
    <property type="match status" value="1"/>
</dbReference>
<dbReference type="GO" id="GO:0006633">
    <property type="term" value="P:fatty acid biosynthetic process"/>
    <property type="evidence" value="ECO:0007669"/>
    <property type="project" value="InterPro"/>
</dbReference>
<name>F5RII5_9FIRM</name>
<dbReference type="Pfam" id="PF08545">
    <property type="entry name" value="ACP_syn_III"/>
    <property type="match status" value="1"/>
</dbReference>
<dbReference type="GO" id="GO:0004315">
    <property type="term" value="F:3-oxoacyl-[acyl-carrier-protein] synthase activity"/>
    <property type="evidence" value="ECO:0007669"/>
    <property type="project" value="InterPro"/>
</dbReference>
<evidence type="ECO:0000259" key="3">
    <source>
        <dbReference type="Pfam" id="PF08541"/>
    </source>
</evidence>
<dbReference type="Gene3D" id="3.40.47.10">
    <property type="match status" value="1"/>
</dbReference>
<feature type="domain" description="Beta-ketoacyl-[acyl-carrier-protein] synthase III N-terminal" evidence="4">
    <location>
        <begin position="114"/>
        <end position="180"/>
    </location>
</feature>
<organism evidence="5 6">
    <name type="scientific">Centipeda periodontii DSM 2778</name>
    <dbReference type="NCBI Taxonomy" id="888060"/>
    <lineage>
        <taxon>Bacteria</taxon>
        <taxon>Bacillati</taxon>
        <taxon>Bacillota</taxon>
        <taxon>Negativicutes</taxon>
        <taxon>Selenomonadales</taxon>
        <taxon>Selenomonadaceae</taxon>
        <taxon>Centipeda</taxon>
    </lineage>
</organism>
<proteinExistence type="predicted"/>
<dbReference type="CDD" id="cd00830">
    <property type="entry name" value="KAS_III"/>
    <property type="match status" value="1"/>
</dbReference>
<dbReference type="SUPFAM" id="SSF53901">
    <property type="entry name" value="Thiolase-like"/>
    <property type="match status" value="1"/>
</dbReference>
<dbReference type="PANTHER" id="PTHR34069:SF2">
    <property type="entry name" value="BETA-KETOACYL-[ACYL-CARRIER-PROTEIN] SYNTHASE III"/>
    <property type="match status" value="1"/>
</dbReference>
<dbReference type="eggNOG" id="COG0332">
    <property type="taxonomic scope" value="Bacteria"/>
</dbReference>
<dbReference type="EC" id="2.3.1.180" evidence="5"/>
<keyword evidence="1 5" id="KW-0808">Transferase</keyword>
<dbReference type="GO" id="GO:0044550">
    <property type="term" value="P:secondary metabolite biosynthetic process"/>
    <property type="evidence" value="ECO:0007669"/>
    <property type="project" value="TreeGrafter"/>
</dbReference>
<keyword evidence="6" id="KW-1185">Reference proteome</keyword>